<proteinExistence type="inferred from homology"/>
<comment type="similarity">
    <text evidence="1">Belongs to the plant acyltransferase family.</text>
</comment>
<keyword evidence="2" id="KW-0808">Transferase</keyword>
<dbReference type="InterPro" id="IPR023213">
    <property type="entry name" value="CAT-like_dom_sf"/>
</dbReference>
<evidence type="ECO:0000256" key="2">
    <source>
        <dbReference type="ARBA" id="ARBA00022679"/>
    </source>
</evidence>
<dbReference type="Proteomes" id="UP000507245">
    <property type="component" value="Unassembled WGS sequence"/>
</dbReference>
<gene>
    <name evidence="4" type="ORF">ORAREDHAP_LOCUS5849</name>
</gene>
<keyword evidence="5" id="KW-1185">Reference proteome</keyword>
<dbReference type="EMBL" id="CAEKKB010000001">
    <property type="protein sequence ID" value="CAB4294788.1"/>
    <property type="molecule type" value="Genomic_DNA"/>
</dbReference>
<sequence length="230" mass="26789">MDGYLGVPITNRHEIKTKKFVFDVSKVEALRSKYEQSIKISKTQKRPSKVEALSAFLWDIFVLSRPRERPQTLYAVVYIMDLRSRLKPPLPHHTFGNYYRAAMAAPTLPTSEKHHGSVRQVIEEIEKIDSNYMWKFERGFSRTSGFHEEKKREGCKRRADFGWGRPTWVSMTAMHISNQIVFMNTRNVDGIESYFSLKEEDMAKFEHNKEFTALLSSPIGNVKENPLARL</sequence>
<evidence type="ECO:0000256" key="1">
    <source>
        <dbReference type="ARBA" id="ARBA00009861"/>
    </source>
</evidence>
<accession>A0A6J5W925</accession>
<dbReference type="PANTHER" id="PTHR31623:SF46">
    <property type="entry name" value="VINORINE SYNTHASE-LIKE"/>
    <property type="match status" value="1"/>
</dbReference>
<dbReference type="PANTHER" id="PTHR31623">
    <property type="entry name" value="F21J9.9"/>
    <property type="match status" value="1"/>
</dbReference>
<name>A0A6J5W925_PRUAR</name>
<dbReference type="Pfam" id="PF02458">
    <property type="entry name" value="Transferase"/>
    <property type="match status" value="1"/>
</dbReference>
<evidence type="ECO:0000256" key="3">
    <source>
        <dbReference type="ARBA" id="ARBA00023315"/>
    </source>
</evidence>
<dbReference type="AlphaFoldDB" id="A0A6J5W925"/>
<evidence type="ECO:0000313" key="5">
    <source>
        <dbReference type="Proteomes" id="UP000507245"/>
    </source>
</evidence>
<protein>
    <submittedName>
        <fullName evidence="4">Uncharacterized protein</fullName>
    </submittedName>
</protein>
<dbReference type="GO" id="GO:0016746">
    <property type="term" value="F:acyltransferase activity"/>
    <property type="evidence" value="ECO:0007669"/>
    <property type="project" value="UniProtKB-KW"/>
</dbReference>
<dbReference type="Gene3D" id="3.30.559.10">
    <property type="entry name" value="Chloramphenicol acetyltransferase-like domain"/>
    <property type="match status" value="1"/>
</dbReference>
<evidence type="ECO:0000313" key="4">
    <source>
        <dbReference type="EMBL" id="CAB4294788.1"/>
    </source>
</evidence>
<organism evidence="4 5">
    <name type="scientific">Prunus armeniaca</name>
    <name type="common">Apricot</name>
    <name type="synonym">Armeniaca vulgaris</name>
    <dbReference type="NCBI Taxonomy" id="36596"/>
    <lineage>
        <taxon>Eukaryota</taxon>
        <taxon>Viridiplantae</taxon>
        <taxon>Streptophyta</taxon>
        <taxon>Embryophyta</taxon>
        <taxon>Tracheophyta</taxon>
        <taxon>Spermatophyta</taxon>
        <taxon>Magnoliopsida</taxon>
        <taxon>eudicotyledons</taxon>
        <taxon>Gunneridae</taxon>
        <taxon>Pentapetalae</taxon>
        <taxon>rosids</taxon>
        <taxon>fabids</taxon>
        <taxon>Rosales</taxon>
        <taxon>Rosaceae</taxon>
        <taxon>Amygdaloideae</taxon>
        <taxon>Amygdaleae</taxon>
        <taxon>Prunus</taxon>
    </lineage>
</organism>
<reference evidence="5" key="1">
    <citation type="journal article" date="2020" name="Genome Biol.">
        <title>Gamete binning: chromosome-level and haplotype-resolved genome assembly enabled by high-throughput single-cell sequencing of gamete genomes.</title>
        <authorList>
            <person name="Campoy J.A."/>
            <person name="Sun H."/>
            <person name="Goel M."/>
            <person name="Jiao W.-B."/>
            <person name="Folz-Donahue K."/>
            <person name="Wang N."/>
            <person name="Rubio M."/>
            <person name="Liu C."/>
            <person name="Kukat C."/>
            <person name="Ruiz D."/>
            <person name="Huettel B."/>
            <person name="Schneeberger K."/>
        </authorList>
    </citation>
    <scope>NUCLEOTIDE SEQUENCE [LARGE SCALE GENOMIC DNA]</scope>
    <source>
        <strain evidence="5">cv. Rojo Pasion</strain>
    </source>
</reference>
<keyword evidence="3" id="KW-0012">Acyltransferase</keyword>
<dbReference type="OrthoDB" id="1932220at2759"/>